<organism evidence="2 3">
    <name type="scientific">Xenopus laevis</name>
    <name type="common">African clawed frog</name>
    <dbReference type="NCBI Taxonomy" id="8355"/>
    <lineage>
        <taxon>Eukaryota</taxon>
        <taxon>Metazoa</taxon>
        <taxon>Chordata</taxon>
        <taxon>Craniata</taxon>
        <taxon>Vertebrata</taxon>
        <taxon>Euteleostomi</taxon>
        <taxon>Amphibia</taxon>
        <taxon>Batrachia</taxon>
        <taxon>Anura</taxon>
        <taxon>Pipoidea</taxon>
        <taxon>Pipidae</taxon>
        <taxon>Xenopodinae</taxon>
        <taxon>Xenopus</taxon>
        <taxon>Xenopus</taxon>
    </lineage>
</organism>
<dbReference type="AlphaFoldDB" id="A0A974DV01"/>
<evidence type="ECO:0000313" key="3">
    <source>
        <dbReference type="Proteomes" id="UP000694892"/>
    </source>
</evidence>
<accession>A0A974DV01</accession>
<feature type="region of interest" description="Disordered" evidence="1">
    <location>
        <begin position="1"/>
        <end position="23"/>
    </location>
</feature>
<name>A0A974DV01_XENLA</name>
<evidence type="ECO:0000256" key="1">
    <source>
        <dbReference type="SAM" id="MobiDB-lite"/>
    </source>
</evidence>
<proteinExistence type="predicted"/>
<gene>
    <name evidence="2" type="ORF">XELAEV_18010845mg</name>
</gene>
<sequence>MLRHCNERSSSQSHSLKPQSEKENRYALGEGFSQFLGSQFLEGNFSEGERTHVLAFIYVYSLTPQSGPFQPKMERPFGNLPE</sequence>
<protein>
    <submittedName>
        <fullName evidence="2">Uncharacterized protein</fullName>
    </submittedName>
</protein>
<reference evidence="3" key="1">
    <citation type="journal article" date="2016" name="Nature">
        <title>Genome evolution in the allotetraploid frog Xenopus laevis.</title>
        <authorList>
            <person name="Session A.M."/>
            <person name="Uno Y."/>
            <person name="Kwon T."/>
            <person name="Chapman J.A."/>
            <person name="Toyoda A."/>
            <person name="Takahashi S."/>
            <person name="Fukui A."/>
            <person name="Hikosaka A."/>
            <person name="Suzuki A."/>
            <person name="Kondo M."/>
            <person name="van Heeringen S.J."/>
            <person name="Quigley I."/>
            <person name="Heinz S."/>
            <person name="Ogino H."/>
            <person name="Ochi H."/>
            <person name="Hellsten U."/>
            <person name="Lyons J.B."/>
            <person name="Simakov O."/>
            <person name="Putnam N."/>
            <person name="Stites J."/>
            <person name="Kuroki Y."/>
            <person name="Tanaka T."/>
            <person name="Michiue T."/>
            <person name="Watanabe M."/>
            <person name="Bogdanovic O."/>
            <person name="Lister R."/>
            <person name="Georgiou G."/>
            <person name="Paranjpe S.S."/>
            <person name="van Kruijsbergen I."/>
            <person name="Shu S."/>
            <person name="Carlson J."/>
            <person name="Kinoshita T."/>
            <person name="Ohta Y."/>
            <person name="Mawaribuchi S."/>
            <person name="Jenkins J."/>
            <person name="Grimwood J."/>
            <person name="Schmutz J."/>
            <person name="Mitros T."/>
            <person name="Mozaffari S.V."/>
            <person name="Suzuki Y."/>
            <person name="Haramoto Y."/>
            <person name="Yamamoto T.S."/>
            <person name="Takagi C."/>
            <person name="Heald R."/>
            <person name="Miller K."/>
            <person name="Haudenschild C."/>
            <person name="Kitzman J."/>
            <person name="Nakayama T."/>
            <person name="Izutsu Y."/>
            <person name="Robert J."/>
            <person name="Fortriede J."/>
            <person name="Burns K."/>
            <person name="Lotay V."/>
            <person name="Karimi K."/>
            <person name="Yasuoka Y."/>
            <person name="Dichmann D.S."/>
            <person name="Flajnik M.F."/>
            <person name="Houston D.W."/>
            <person name="Shendure J."/>
            <person name="DuPasquier L."/>
            <person name="Vize P.D."/>
            <person name="Zorn A.M."/>
            <person name="Ito M."/>
            <person name="Marcotte E.M."/>
            <person name="Wallingford J.B."/>
            <person name="Ito Y."/>
            <person name="Asashima M."/>
            <person name="Ueno N."/>
            <person name="Matsuda Y."/>
            <person name="Veenstra G.J."/>
            <person name="Fujiyama A."/>
            <person name="Harland R.M."/>
            <person name="Taira M."/>
            <person name="Rokhsar D.S."/>
        </authorList>
    </citation>
    <scope>NUCLEOTIDE SEQUENCE [LARGE SCALE GENOMIC DNA]</scope>
    <source>
        <strain evidence="3">J</strain>
    </source>
</reference>
<evidence type="ECO:0000313" key="2">
    <source>
        <dbReference type="EMBL" id="OCT98609.1"/>
    </source>
</evidence>
<feature type="compositionally biased region" description="Low complexity" evidence="1">
    <location>
        <begin position="9"/>
        <end position="18"/>
    </location>
</feature>
<dbReference type="EMBL" id="CM004467">
    <property type="protein sequence ID" value="OCT98609.1"/>
    <property type="molecule type" value="Genomic_DNA"/>
</dbReference>
<dbReference type="Proteomes" id="UP000694892">
    <property type="component" value="Chromosome 1S"/>
</dbReference>